<comment type="caution">
    <text evidence="1">The sequence shown here is derived from an EMBL/GenBank/DDBJ whole genome shotgun (WGS) entry which is preliminary data.</text>
</comment>
<protein>
    <submittedName>
        <fullName evidence="1">Squamosa promoter-binding protein 1 isoform D</fullName>
    </submittedName>
</protein>
<evidence type="ECO:0000313" key="1">
    <source>
        <dbReference type="EMBL" id="RZC03763.1"/>
    </source>
</evidence>
<gene>
    <name evidence="1" type="ORF">D0Y65_018421</name>
</gene>
<proteinExistence type="predicted"/>
<keyword evidence="2" id="KW-1185">Reference proteome</keyword>
<accession>A0A445JZ13</accession>
<dbReference type="AlphaFoldDB" id="A0A445JZ13"/>
<dbReference type="Proteomes" id="UP000289340">
    <property type="component" value="Chromosome 7"/>
</dbReference>
<evidence type="ECO:0000313" key="2">
    <source>
        <dbReference type="Proteomes" id="UP000289340"/>
    </source>
</evidence>
<reference evidence="1 2" key="1">
    <citation type="submission" date="2018-09" db="EMBL/GenBank/DDBJ databases">
        <title>A high-quality reference genome of wild soybean provides a powerful tool to mine soybean genomes.</title>
        <authorList>
            <person name="Xie M."/>
            <person name="Chung C.Y.L."/>
            <person name="Li M.-W."/>
            <person name="Wong F.-L."/>
            <person name="Chan T.-F."/>
            <person name="Lam H.-M."/>
        </authorList>
    </citation>
    <scope>NUCLEOTIDE SEQUENCE [LARGE SCALE GENOMIC DNA]</scope>
    <source>
        <strain evidence="2">cv. W05</strain>
        <tissue evidence="1">Hypocotyl of etiolated seedlings</tissue>
    </source>
</reference>
<organism evidence="1 2">
    <name type="scientific">Glycine soja</name>
    <name type="common">Wild soybean</name>
    <dbReference type="NCBI Taxonomy" id="3848"/>
    <lineage>
        <taxon>Eukaryota</taxon>
        <taxon>Viridiplantae</taxon>
        <taxon>Streptophyta</taxon>
        <taxon>Embryophyta</taxon>
        <taxon>Tracheophyta</taxon>
        <taxon>Spermatophyta</taxon>
        <taxon>Magnoliopsida</taxon>
        <taxon>eudicotyledons</taxon>
        <taxon>Gunneridae</taxon>
        <taxon>Pentapetalae</taxon>
        <taxon>rosids</taxon>
        <taxon>fabids</taxon>
        <taxon>Fabales</taxon>
        <taxon>Fabaceae</taxon>
        <taxon>Papilionoideae</taxon>
        <taxon>50 kb inversion clade</taxon>
        <taxon>NPAAA clade</taxon>
        <taxon>indigoferoid/millettioid clade</taxon>
        <taxon>Phaseoleae</taxon>
        <taxon>Glycine</taxon>
        <taxon>Glycine subgen. Soja</taxon>
    </lineage>
</organism>
<dbReference type="EMBL" id="QZWG01000007">
    <property type="protein sequence ID" value="RZC03763.1"/>
    <property type="molecule type" value="Genomic_DNA"/>
</dbReference>
<sequence length="70" mass="8158">MDDDWWGNLVSCAKAHSLLLLFPNSMSYQNLMTQRGVVERGWLGIMRDVAKMQLTTMENDFFYGMDINNH</sequence>
<name>A0A445JZ13_GLYSO</name>